<keyword evidence="8" id="KW-0520">NAD</keyword>
<evidence type="ECO:0000256" key="8">
    <source>
        <dbReference type="ARBA" id="ARBA00023027"/>
    </source>
</evidence>
<dbReference type="CDD" id="cd12174">
    <property type="entry name" value="PGDH_like_3"/>
    <property type="match status" value="1"/>
</dbReference>
<dbReference type="GO" id="GO:0004617">
    <property type="term" value="F:phosphoglycerate dehydrogenase activity"/>
    <property type="evidence" value="ECO:0007669"/>
    <property type="project" value="UniProtKB-EC"/>
</dbReference>
<dbReference type="PROSITE" id="PS00065">
    <property type="entry name" value="D_2_HYDROXYACID_DH_1"/>
    <property type="match status" value="1"/>
</dbReference>
<dbReference type="InterPro" id="IPR006139">
    <property type="entry name" value="D-isomer_2_OHA_DH_cat_dom"/>
</dbReference>
<evidence type="ECO:0000256" key="11">
    <source>
        <dbReference type="ARBA" id="ARBA00048731"/>
    </source>
</evidence>
<dbReference type="EC" id="1.1.1.95" evidence="5"/>
<accession>A0A177L2P5</accession>
<comment type="catalytic activity">
    <reaction evidence="11">
        <text>(2R)-3-phosphoglycerate + NAD(+) = 3-phosphooxypyruvate + NADH + H(+)</text>
        <dbReference type="Rhea" id="RHEA:12641"/>
        <dbReference type="ChEBI" id="CHEBI:15378"/>
        <dbReference type="ChEBI" id="CHEBI:18110"/>
        <dbReference type="ChEBI" id="CHEBI:57540"/>
        <dbReference type="ChEBI" id="CHEBI:57945"/>
        <dbReference type="ChEBI" id="CHEBI:58272"/>
        <dbReference type="EC" id="1.1.1.95"/>
    </reaction>
</comment>
<dbReference type="GO" id="GO:0051287">
    <property type="term" value="F:NAD binding"/>
    <property type="evidence" value="ECO:0007669"/>
    <property type="project" value="InterPro"/>
</dbReference>
<evidence type="ECO:0000256" key="4">
    <source>
        <dbReference type="ARBA" id="ARBA00013001"/>
    </source>
</evidence>
<evidence type="ECO:0000256" key="9">
    <source>
        <dbReference type="ARBA" id="ARBA00030455"/>
    </source>
</evidence>
<dbReference type="InterPro" id="IPR006140">
    <property type="entry name" value="D-isomer_DH_NAD-bd"/>
</dbReference>
<dbReference type="SUPFAM" id="SSF51735">
    <property type="entry name" value="NAD(P)-binding Rossmann-fold domains"/>
    <property type="match status" value="1"/>
</dbReference>
<sequence length="401" mass="43628">MQQKKGSKNVYTIKTLNNIADVGLNVFENANNFQVNDETNSPDGILLRSANLHDTVLDHNVKAIARAGAGVNNIPVQEYTERGIVVFNTPGANANAVKELILTTIMAVSRNLFDGVNWTRELKGQGDEIPKLVEAGKKQFVGREVKGKTLGVIGLGHIGALVANNALDLDMDVIGFDPFISVDTAWNLSRKVQRALTIEQLFAASDYITVHVPLTDDTRGMFNKEACKTMKNGACILNFSRGELVNEEDLRAALESGKVGKYITDFPNENVLGMKNVIPTPHLGASTAESEENCALMAALQMKDYLETGNIKNSVNFGNIEIPFTGNRRVSVAHKNVPNMVGQITGALSDYSLNIADMVNRSKGNYAYTLIDIDNQVNGEVIPSLTEKLLSIPDVVLARII</sequence>
<dbReference type="STRING" id="29332.AWH48_08225"/>
<comment type="catalytic activity">
    <reaction evidence="10">
        <text>(R)-2-hydroxyglutarate + NAD(+) = 2-oxoglutarate + NADH + H(+)</text>
        <dbReference type="Rhea" id="RHEA:49612"/>
        <dbReference type="ChEBI" id="CHEBI:15378"/>
        <dbReference type="ChEBI" id="CHEBI:15801"/>
        <dbReference type="ChEBI" id="CHEBI:16810"/>
        <dbReference type="ChEBI" id="CHEBI:57540"/>
        <dbReference type="ChEBI" id="CHEBI:57945"/>
        <dbReference type="EC" id="1.1.1.399"/>
    </reaction>
</comment>
<dbReference type="PROSITE" id="PS00671">
    <property type="entry name" value="D_2_HYDROXYACID_DH_3"/>
    <property type="match status" value="1"/>
</dbReference>
<dbReference type="PANTHER" id="PTHR42938:SF47">
    <property type="entry name" value="HYDROXYPYRUVATE REDUCTASE"/>
    <property type="match status" value="1"/>
</dbReference>
<evidence type="ECO:0000256" key="7">
    <source>
        <dbReference type="ARBA" id="ARBA00023002"/>
    </source>
</evidence>
<dbReference type="InterPro" id="IPR036291">
    <property type="entry name" value="NAD(P)-bd_dom_sf"/>
</dbReference>
<evidence type="ECO:0000256" key="5">
    <source>
        <dbReference type="ARBA" id="ARBA00013143"/>
    </source>
</evidence>
<keyword evidence="15" id="KW-1185">Reference proteome</keyword>
<evidence type="ECO:0000313" key="14">
    <source>
        <dbReference type="EMBL" id="OAH59041.1"/>
    </source>
</evidence>
<dbReference type="Pfam" id="PF02826">
    <property type="entry name" value="2-Hacid_dh_C"/>
    <property type="match status" value="1"/>
</dbReference>
<reference evidence="14 15" key="1">
    <citation type="submission" date="2016-01" db="EMBL/GenBank/DDBJ databases">
        <title>Investigation of taxonomic status of Bacillus aminovorans.</title>
        <authorList>
            <person name="Verma A."/>
            <person name="Pal Y."/>
            <person name="Krishnamurthi S."/>
        </authorList>
    </citation>
    <scope>NUCLEOTIDE SEQUENCE [LARGE SCALE GENOMIC DNA]</scope>
    <source>
        <strain evidence="14 15">DSM 1314</strain>
    </source>
</reference>
<evidence type="ECO:0000256" key="12">
    <source>
        <dbReference type="RuleBase" id="RU003719"/>
    </source>
</evidence>
<dbReference type="SUPFAM" id="SSF55021">
    <property type="entry name" value="ACT-like"/>
    <property type="match status" value="1"/>
</dbReference>
<evidence type="ECO:0000259" key="13">
    <source>
        <dbReference type="PROSITE" id="PS51671"/>
    </source>
</evidence>
<dbReference type="InterPro" id="IPR029753">
    <property type="entry name" value="D-isomer_DH_CS"/>
</dbReference>
<dbReference type="Proteomes" id="UP000076935">
    <property type="component" value="Unassembled WGS sequence"/>
</dbReference>
<dbReference type="Pfam" id="PF00389">
    <property type="entry name" value="2-Hacid_dh"/>
    <property type="match status" value="1"/>
</dbReference>
<organism evidence="14 15">
    <name type="scientific">Domibacillus aminovorans</name>
    <dbReference type="NCBI Taxonomy" id="29332"/>
    <lineage>
        <taxon>Bacteria</taxon>
        <taxon>Bacillati</taxon>
        <taxon>Bacillota</taxon>
        <taxon>Bacilli</taxon>
        <taxon>Bacillales</taxon>
        <taxon>Bacillaceae</taxon>
        <taxon>Domibacillus</taxon>
    </lineage>
</organism>
<evidence type="ECO:0000256" key="6">
    <source>
        <dbReference type="ARBA" id="ARBA00021582"/>
    </source>
</evidence>
<comment type="caution">
    <text evidence="14">The sequence shown here is derived from an EMBL/GenBank/DDBJ whole genome shotgun (WGS) entry which is preliminary data.</text>
</comment>
<dbReference type="AlphaFoldDB" id="A0A177L2P5"/>
<dbReference type="InterPro" id="IPR002912">
    <property type="entry name" value="ACT_dom"/>
</dbReference>
<dbReference type="Gene3D" id="3.30.70.260">
    <property type="match status" value="1"/>
</dbReference>
<dbReference type="SUPFAM" id="SSF52283">
    <property type="entry name" value="Formate/glycerate dehydrogenase catalytic domain-like"/>
    <property type="match status" value="1"/>
</dbReference>
<dbReference type="EC" id="1.1.1.399" evidence="4"/>
<evidence type="ECO:0000256" key="3">
    <source>
        <dbReference type="ARBA" id="ARBA00005854"/>
    </source>
</evidence>
<evidence type="ECO:0000256" key="1">
    <source>
        <dbReference type="ARBA" id="ARBA00003800"/>
    </source>
</evidence>
<protein>
    <recommendedName>
        <fullName evidence="6">D-3-phosphoglycerate dehydrogenase</fullName>
        <ecNumber evidence="4">1.1.1.399</ecNumber>
        <ecNumber evidence="5">1.1.1.95</ecNumber>
    </recommendedName>
    <alternativeName>
        <fullName evidence="9">2-oxoglutarate reductase</fullName>
    </alternativeName>
</protein>
<feature type="domain" description="ACT" evidence="13">
    <location>
        <begin position="329"/>
        <end position="401"/>
    </location>
</feature>
<comment type="pathway">
    <text evidence="2">Amino-acid biosynthesis; L-serine biosynthesis; L-serine from 3-phospho-D-glycerate: step 1/3.</text>
</comment>
<dbReference type="PROSITE" id="PS51671">
    <property type="entry name" value="ACT"/>
    <property type="match status" value="1"/>
</dbReference>
<dbReference type="EMBL" id="LQWY01000067">
    <property type="protein sequence ID" value="OAH59041.1"/>
    <property type="molecule type" value="Genomic_DNA"/>
</dbReference>
<dbReference type="InterPro" id="IPR045865">
    <property type="entry name" value="ACT-like_dom_sf"/>
</dbReference>
<evidence type="ECO:0000313" key="15">
    <source>
        <dbReference type="Proteomes" id="UP000076935"/>
    </source>
</evidence>
<evidence type="ECO:0000256" key="2">
    <source>
        <dbReference type="ARBA" id="ARBA00005216"/>
    </source>
</evidence>
<dbReference type="UniPathway" id="UPA00135">
    <property type="reaction ID" value="UER00196"/>
</dbReference>
<dbReference type="CDD" id="cd04901">
    <property type="entry name" value="ACT_3PGDH"/>
    <property type="match status" value="1"/>
</dbReference>
<dbReference type="InterPro" id="IPR029752">
    <property type="entry name" value="D-isomer_DH_CS1"/>
</dbReference>
<keyword evidence="7 12" id="KW-0560">Oxidoreductase</keyword>
<evidence type="ECO:0000256" key="10">
    <source>
        <dbReference type="ARBA" id="ARBA00048126"/>
    </source>
</evidence>
<dbReference type="FunFam" id="3.40.50.720:FF:000584">
    <property type="entry name" value="D-3-phosphoglycerate dehydrogenase"/>
    <property type="match status" value="1"/>
</dbReference>
<dbReference type="PANTHER" id="PTHR42938">
    <property type="entry name" value="FORMATE DEHYDROGENASE 1"/>
    <property type="match status" value="1"/>
</dbReference>
<dbReference type="Gene3D" id="3.40.50.720">
    <property type="entry name" value="NAD(P)-binding Rossmann-like Domain"/>
    <property type="match status" value="2"/>
</dbReference>
<comment type="function">
    <text evidence="1">Catalyzes the reversible oxidation of 3-phospho-D-glycerate to 3-phosphonooxypyruvate, the first step of the phosphorylated L-serine biosynthesis pathway. Also catalyzes the reversible oxidation of 2-hydroxyglutarate to 2-oxoglutarate.</text>
</comment>
<proteinExistence type="inferred from homology"/>
<gene>
    <name evidence="14" type="ORF">AWH49_05105</name>
</gene>
<comment type="similarity">
    <text evidence="3 12">Belongs to the D-isomer specific 2-hydroxyacid dehydrogenase family.</text>
</comment>
<name>A0A177L2P5_9BACI</name>